<evidence type="ECO:0008006" key="3">
    <source>
        <dbReference type="Google" id="ProtNLM"/>
    </source>
</evidence>
<dbReference type="PANTHER" id="PTHR37530:SF1">
    <property type="entry name" value="OUTER MEMBRANE PROTEIN SLP"/>
    <property type="match status" value="1"/>
</dbReference>
<organism evidence="1 2">
    <name type="scientific">Wenzhouxiangella limi</name>
    <dbReference type="NCBI Taxonomy" id="2707351"/>
    <lineage>
        <taxon>Bacteria</taxon>
        <taxon>Pseudomonadati</taxon>
        <taxon>Pseudomonadota</taxon>
        <taxon>Gammaproteobacteria</taxon>
        <taxon>Chromatiales</taxon>
        <taxon>Wenzhouxiangellaceae</taxon>
        <taxon>Wenzhouxiangella</taxon>
    </lineage>
</organism>
<dbReference type="PANTHER" id="PTHR37530">
    <property type="entry name" value="OUTER MEMBRANE PROTEIN SLP"/>
    <property type="match status" value="1"/>
</dbReference>
<dbReference type="Proteomes" id="UP000484885">
    <property type="component" value="Unassembled WGS sequence"/>
</dbReference>
<dbReference type="Pfam" id="PF03843">
    <property type="entry name" value="Slp"/>
    <property type="match status" value="1"/>
</dbReference>
<name>A0A845V366_9GAMM</name>
<accession>A0A845V366</accession>
<dbReference type="EMBL" id="JAAGSC010000031">
    <property type="protein sequence ID" value="NDY94701.1"/>
    <property type="molecule type" value="Genomic_DNA"/>
</dbReference>
<comment type="caution">
    <text evidence="1">The sequence shown here is derived from an EMBL/GenBank/DDBJ whole genome shotgun (WGS) entry which is preliminary data.</text>
</comment>
<dbReference type="AlphaFoldDB" id="A0A845V366"/>
<reference evidence="1 2" key="1">
    <citation type="submission" date="2020-02" db="EMBL/GenBank/DDBJ databases">
        <authorList>
            <person name="Zhang X.-Y."/>
        </authorList>
    </citation>
    <scope>NUCLEOTIDE SEQUENCE [LARGE SCALE GENOMIC DNA]</scope>
    <source>
        <strain evidence="1 2">C33</strain>
    </source>
</reference>
<proteinExistence type="predicted"/>
<gene>
    <name evidence="1" type="ORF">G3I74_03020</name>
</gene>
<evidence type="ECO:0000313" key="2">
    <source>
        <dbReference type="Proteomes" id="UP000484885"/>
    </source>
</evidence>
<sequence length="140" mass="15543">MATESDPVLPLGPAHVLEGQSQEGDRVIWGGRIVAVRNLANRTEISVVSYPLDRADRPRLDEEPGVRFLVRRPGFLEPVKYAPGRFVTVLGTVVGIEHAEVDEYRLAHPVLAAERVHLWPAEASRWQSRTQFSIGLGISL</sequence>
<keyword evidence="2" id="KW-1185">Reference proteome</keyword>
<evidence type="ECO:0000313" key="1">
    <source>
        <dbReference type="EMBL" id="NDY94701.1"/>
    </source>
</evidence>
<protein>
    <recommendedName>
        <fullName evidence="3">Outer membrane lipoprotein Slp</fullName>
    </recommendedName>
</protein>
<dbReference type="GO" id="GO:0019867">
    <property type="term" value="C:outer membrane"/>
    <property type="evidence" value="ECO:0007669"/>
    <property type="project" value="InterPro"/>
</dbReference>
<dbReference type="InterPro" id="IPR004658">
    <property type="entry name" value="OMP_Slp"/>
</dbReference>